<organism evidence="3 4">
    <name type="scientific">Candidatus Dojkabacteria bacterium</name>
    <dbReference type="NCBI Taxonomy" id="2099670"/>
    <lineage>
        <taxon>Bacteria</taxon>
        <taxon>Candidatus Dojkabacteria</taxon>
    </lineage>
</organism>
<dbReference type="EMBL" id="SSDS01000084">
    <property type="protein sequence ID" value="TXG76117.1"/>
    <property type="molecule type" value="Genomic_DNA"/>
</dbReference>
<dbReference type="SUPFAM" id="SSF63817">
    <property type="entry name" value="Sortase"/>
    <property type="match status" value="1"/>
</dbReference>
<reference evidence="3 4" key="1">
    <citation type="submission" date="2018-09" db="EMBL/GenBank/DDBJ databases">
        <title>Metagenome Assembled Genomes from an Advanced Water Purification Facility.</title>
        <authorList>
            <person name="Stamps B.W."/>
            <person name="Spear J.R."/>
        </authorList>
    </citation>
    <scope>NUCLEOTIDE SEQUENCE [LARGE SCALE GENOMIC DNA]</scope>
    <source>
        <strain evidence="3">Bin_63_2</strain>
    </source>
</reference>
<proteinExistence type="predicted"/>
<dbReference type="AlphaFoldDB" id="A0A5C7J3N8"/>
<keyword evidence="2" id="KW-1133">Transmembrane helix</keyword>
<dbReference type="GO" id="GO:0016787">
    <property type="term" value="F:hydrolase activity"/>
    <property type="evidence" value="ECO:0007669"/>
    <property type="project" value="UniProtKB-KW"/>
</dbReference>
<comment type="caution">
    <text evidence="3">The sequence shown here is derived from an EMBL/GenBank/DDBJ whole genome shotgun (WGS) entry which is preliminary data.</text>
</comment>
<keyword evidence="2" id="KW-0472">Membrane</keyword>
<protein>
    <submittedName>
        <fullName evidence="3">Sortase</fullName>
    </submittedName>
</protein>
<evidence type="ECO:0000256" key="2">
    <source>
        <dbReference type="SAM" id="Phobius"/>
    </source>
</evidence>
<dbReference type="Pfam" id="PF04203">
    <property type="entry name" value="Sortase"/>
    <property type="match status" value="1"/>
</dbReference>
<dbReference type="InterPro" id="IPR005754">
    <property type="entry name" value="Sortase"/>
</dbReference>
<evidence type="ECO:0000313" key="4">
    <source>
        <dbReference type="Proteomes" id="UP000321026"/>
    </source>
</evidence>
<dbReference type="NCBIfam" id="TIGR01076">
    <property type="entry name" value="sortase_fam"/>
    <property type="match status" value="1"/>
</dbReference>
<evidence type="ECO:0000256" key="1">
    <source>
        <dbReference type="ARBA" id="ARBA00022801"/>
    </source>
</evidence>
<keyword evidence="1" id="KW-0378">Hydrolase</keyword>
<name>A0A5C7J3N8_9BACT</name>
<sequence length="248" mass="28013">MALYSYRKQIFGPKKTFLVAISYISMTLGSLFLFWSFYPVLASEFYTRVFLDNSVKAAVTDNVTSAVEKANLVQGTTNKFSTNLVDYSKASNWFVSPNVEQFGPEELGDIKEYVLDIPKIGISNARVVVNGEDLFGSVVHYLARTLPGKRGKVSLFGHSSLLQLYKPNNYEHIFSYVPFLEKGDVIYVTMQGAKYTYEVYDKIVVKPEEVDVLDQQYDDAYLDLITCVPHGTYLKRAVIKAKLKQLGS</sequence>
<evidence type="ECO:0000313" key="3">
    <source>
        <dbReference type="EMBL" id="TXG76117.1"/>
    </source>
</evidence>
<feature type="transmembrane region" description="Helical" evidence="2">
    <location>
        <begin position="16"/>
        <end position="38"/>
    </location>
</feature>
<accession>A0A5C7J3N8</accession>
<dbReference type="Proteomes" id="UP000321026">
    <property type="component" value="Unassembled WGS sequence"/>
</dbReference>
<dbReference type="InterPro" id="IPR023365">
    <property type="entry name" value="Sortase_dom-sf"/>
</dbReference>
<keyword evidence="2" id="KW-0812">Transmembrane</keyword>
<gene>
    <name evidence="3" type="ORF">E6Q11_05380</name>
</gene>
<dbReference type="Gene3D" id="2.40.260.10">
    <property type="entry name" value="Sortase"/>
    <property type="match status" value="1"/>
</dbReference>